<evidence type="ECO:0000256" key="6">
    <source>
        <dbReference type="ARBA" id="ARBA00023012"/>
    </source>
</evidence>
<dbReference type="InterPro" id="IPR050351">
    <property type="entry name" value="BphY/WalK/GraS-like"/>
</dbReference>
<dbReference type="RefSeq" id="WP_131328015.1">
    <property type="nucleotide sequence ID" value="NZ_CP044016.1"/>
</dbReference>
<name>A0A5P2FW78_9BACT</name>
<keyword evidence="7" id="KW-1133">Transmembrane helix</keyword>
<dbReference type="SUPFAM" id="SSF55874">
    <property type="entry name" value="ATPase domain of HSP90 chaperone/DNA topoisomerase II/histidine kinase"/>
    <property type="match status" value="1"/>
</dbReference>
<sequence>MKAISLKYITIAVFSIVILSTVQFFLIYNTYTIKSEHFFSDERDMINNDYSKAIVNDKLYPGGSNIIDSVFNKNIDILEVDYNKNPSKFRVDSKAMMTSIFSHLKKHNNLKSILDSIIKIKHHFSKGYKYALAINKFEVAFQRNSYITIYPYNNLHQCEIIGGDLQNPTTYNRVTALTISSPTDKSYRIEFSLHIENNNRAIVILEKMLPTFLLSISSIISIIILFFITFNNWIKQKKLAEMQKDFINSISHEFNTPLTAIIIANKSLQNETFLTQTTKSRTLTDIIERQTKRLNDLFGQVLNLTKSNPANSHKQKQNIGEILNTIIEDYKTKILSKYQEIKFINNLKVEKNIPIDIFWFTTMIQNIIDNGIKYNNQEFKVINIKLEYTLEKKIQISIQDNGIGMTEKTKKRIFEKFYRHNNKLTSAGGLGLGLFYVKQCILMHNWDVNIESIPSEGSTFVITI</sequence>
<dbReference type="PRINTS" id="PR00344">
    <property type="entry name" value="BCTRLSENSOR"/>
</dbReference>
<dbReference type="AlphaFoldDB" id="A0A5P2FW78"/>
<protein>
    <recommendedName>
        <fullName evidence="2">histidine kinase</fullName>
        <ecNumber evidence="2">2.7.13.3</ecNumber>
    </recommendedName>
</protein>
<keyword evidence="10" id="KW-1185">Reference proteome</keyword>
<reference evidence="9 10" key="1">
    <citation type="submission" date="2019-09" db="EMBL/GenBank/DDBJ databases">
        <title>Complete genome sequence of Arachidicoccus sp. B3-10 isolated from apple orchard soil.</title>
        <authorList>
            <person name="Kim H.S."/>
            <person name="Han K.-I."/>
            <person name="Suh M.K."/>
            <person name="Lee K.C."/>
            <person name="Eom M.K."/>
            <person name="Kim J.-S."/>
            <person name="Kang S.W."/>
            <person name="Sin Y."/>
            <person name="Lee J.-S."/>
        </authorList>
    </citation>
    <scope>NUCLEOTIDE SEQUENCE [LARGE SCALE GENOMIC DNA]</scope>
    <source>
        <strain evidence="9 10">B3-10</strain>
    </source>
</reference>
<feature type="transmembrane region" description="Helical" evidence="7">
    <location>
        <begin position="6"/>
        <end position="28"/>
    </location>
</feature>
<evidence type="ECO:0000256" key="3">
    <source>
        <dbReference type="ARBA" id="ARBA00022553"/>
    </source>
</evidence>
<dbReference type="Gene3D" id="3.30.565.10">
    <property type="entry name" value="Histidine kinase-like ATPase, C-terminal domain"/>
    <property type="match status" value="1"/>
</dbReference>
<dbReference type="SMART" id="SM00387">
    <property type="entry name" value="HATPase_c"/>
    <property type="match status" value="1"/>
</dbReference>
<feature type="transmembrane region" description="Helical" evidence="7">
    <location>
        <begin position="212"/>
        <end position="234"/>
    </location>
</feature>
<keyword evidence="7" id="KW-0812">Transmembrane</keyword>
<dbReference type="GO" id="GO:0005886">
    <property type="term" value="C:plasma membrane"/>
    <property type="evidence" value="ECO:0007669"/>
    <property type="project" value="TreeGrafter"/>
</dbReference>
<dbReference type="KEGG" id="arac:E0W69_000100"/>
<dbReference type="EMBL" id="CP044016">
    <property type="protein sequence ID" value="QES87137.1"/>
    <property type="molecule type" value="Genomic_DNA"/>
</dbReference>
<dbReference type="PROSITE" id="PS50109">
    <property type="entry name" value="HIS_KIN"/>
    <property type="match status" value="1"/>
</dbReference>
<evidence type="ECO:0000256" key="1">
    <source>
        <dbReference type="ARBA" id="ARBA00000085"/>
    </source>
</evidence>
<dbReference type="PANTHER" id="PTHR45453">
    <property type="entry name" value="PHOSPHATE REGULON SENSOR PROTEIN PHOR"/>
    <property type="match status" value="1"/>
</dbReference>
<dbReference type="InterPro" id="IPR003594">
    <property type="entry name" value="HATPase_dom"/>
</dbReference>
<evidence type="ECO:0000256" key="5">
    <source>
        <dbReference type="ARBA" id="ARBA00022777"/>
    </source>
</evidence>
<dbReference type="PANTHER" id="PTHR45453:SF1">
    <property type="entry name" value="PHOSPHATE REGULON SENSOR PROTEIN PHOR"/>
    <property type="match status" value="1"/>
</dbReference>
<keyword evidence="7" id="KW-0472">Membrane</keyword>
<dbReference type="CDD" id="cd00082">
    <property type="entry name" value="HisKA"/>
    <property type="match status" value="1"/>
</dbReference>
<dbReference type="GO" id="GO:0000155">
    <property type="term" value="F:phosphorelay sensor kinase activity"/>
    <property type="evidence" value="ECO:0007669"/>
    <property type="project" value="InterPro"/>
</dbReference>
<evidence type="ECO:0000313" key="10">
    <source>
        <dbReference type="Proteomes" id="UP000292424"/>
    </source>
</evidence>
<accession>A0A5P2FW78</accession>
<gene>
    <name evidence="9" type="ORF">E0W69_000100</name>
</gene>
<organism evidence="9 10">
    <name type="scientific">Rhizosphaericola mali</name>
    <dbReference type="NCBI Taxonomy" id="2545455"/>
    <lineage>
        <taxon>Bacteria</taxon>
        <taxon>Pseudomonadati</taxon>
        <taxon>Bacteroidota</taxon>
        <taxon>Chitinophagia</taxon>
        <taxon>Chitinophagales</taxon>
        <taxon>Chitinophagaceae</taxon>
        <taxon>Rhizosphaericola</taxon>
    </lineage>
</organism>
<keyword evidence="3" id="KW-0597">Phosphoprotein</keyword>
<dbReference type="SMART" id="SM00388">
    <property type="entry name" value="HisKA"/>
    <property type="match status" value="1"/>
</dbReference>
<dbReference type="InterPro" id="IPR036097">
    <property type="entry name" value="HisK_dim/P_sf"/>
</dbReference>
<proteinExistence type="predicted"/>
<evidence type="ECO:0000256" key="2">
    <source>
        <dbReference type="ARBA" id="ARBA00012438"/>
    </source>
</evidence>
<comment type="catalytic activity">
    <reaction evidence="1">
        <text>ATP + protein L-histidine = ADP + protein N-phospho-L-histidine.</text>
        <dbReference type="EC" id="2.7.13.3"/>
    </reaction>
</comment>
<dbReference type="Pfam" id="PF02518">
    <property type="entry name" value="HATPase_c"/>
    <property type="match status" value="1"/>
</dbReference>
<dbReference type="Gene3D" id="1.10.287.130">
    <property type="match status" value="1"/>
</dbReference>
<keyword evidence="6" id="KW-0902">Two-component regulatory system</keyword>
<dbReference type="Proteomes" id="UP000292424">
    <property type="component" value="Chromosome"/>
</dbReference>
<evidence type="ECO:0000313" key="9">
    <source>
        <dbReference type="EMBL" id="QES87137.1"/>
    </source>
</evidence>
<dbReference type="CDD" id="cd00075">
    <property type="entry name" value="HATPase"/>
    <property type="match status" value="1"/>
</dbReference>
<evidence type="ECO:0000256" key="7">
    <source>
        <dbReference type="SAM" id="Phobius"/>
    </source>
</evidence>
<keyword evidence="4" id="KW-0808">Transferase</keyword>
<dbReference type="InterPro" id="IPR003661">
    <property type="entry name" value="HisK_dim/P_dom"/>
</dbReference>
<evidence type="ECO:0000256" key="4">
    <source>
        <dbReference type="ARBA" id="ARBA00022679"/>
    </source>
</evidence>
<dbReference type="GO" id="GO:0004721">
    <property type="term" value="F:phosphoprotein phosphatase activity"/>
    <property type="evidence" value="ECO:0007669"/>
    <property type="project" value="TreeGrafter"/>
</dbReference>
<evidence type="ECO:0000259" key="8">
    <source>
        <dbReference type="PROSITE" id="PS50109"/>
    </source>
</evidence>
<dbReference type="EC" id="2.7.13.3" evidence="2"/>
<dbReference type="InterPro" id="IPR036890">
    <property type="entry name" value="HATPase_C_sf"/>
</dbReference>
<dbReference type="InterPro" id="IPR004358">
    <property type="entry name" value="Sig_transdc_His_kin-like_C"/>
</dbReference>
<dbReference type="OrthoDB" id="9804645at2"/>
<dbReference type="SUPFAM" id="SSF47384">
    <property type="entry name" value="Homodimeric domain of signal transducing histidine kinase"/>
    <property type="match status" value="1"/>
</dbReference>
<feature type="domain" description="Histidine kinase" evidence="8">
    <location>
        <begin position="249"/>
        <end position="464"/>
    </location>
</feature>
<dbReference type="Pfam" id="PF00512">
    <property type="entry name" value="HisKA"/>
    <property type="match status" value="1"/>
</dbReference>
<keyword evidence="5 9" id="KW-0418">Kinase</keyword>
<dbReference type="GO" id="GO:0016036">
    <property type="term" value="P:cellular response to phosphate starvation"/>
    <property type="evidence" value="ECO:0007669"/>
    <property type="project" value="TreeGrafter"/>
</dbReference>
<dbReference type="InterPro" id="IPR005467">
    <property type="entry name" value="His_kinase_dom"/>
</dbReference>